<proteinExistence type="predicted"/>
<sequence length="364" mass="40230">MRHYGVMRPHIDDLLDPVRLAEAVAGGYVKEQTHPELPLRILNYTEKTQYERAWTEVTRLCRGLVVDGDGRVAARPYPKFFNYAEYPEGSFDLDEPAVVSDKADGSLGLLYPTPDGHAVATRGSFASDQALHATAVWRERYADRMKVPEGVTCLFEIIYPANRIVCDYGGLDDLVLLGGVDIATGRVVEVDGWPGPAAETFAHRTLREALAAPPRPGAEGLIVRLPGRGDLMVKLKQEDYLALHRMITGLNARVVWERLGAGEDTAAVCEGLPDEFHGWVNALARDLDGRRRELLARIEAEHAAIVAALPDGWSRKDYAAVASRSPLRGWLFQVLDGRDPSARIWQTLRPAGDDRPFTPSEDVS</sequence>
<dbReference type="EMBL" id="BAAAHH010000028">
    <property type="protein sequence ID" value="GAA0962701.1"/>
    <property type="molecule type" value="Genomic_DNA"/>
</dbReference>
<evidence type="ECO:0000259" key="1">
    <source>
        <dbReference type="Pfam" id="PF09511"/>
    </source>
</evidence>
<protein>
    <recommendedName>
        <fullName evidence="1">T4 RNA ligase 1-like N-terminal domain-containing protein</fullName>
    </recommendedName>
</protein>
<evidence type="ECO:0000313" key="3">
    <source>
        <dbReference type="Proteomes" id="UP001500665"/>
    </source>
</evidence>
<comment type="caution">
    <text evidence="2">The sequence shown here is derived from an EMBL/GenBank/DDBJ whole genome shotgun (WGS) entry which is preliminary data.</text>
</comment>
<dbReference type="Proteomes" id="UP001500665">
    <property type="component" value="Unassembled WGS sequence"/>
</dbReference>
<reference evidence="2 3" key="1">
    <citation type="journal article" date="2019" name="Int. J. Syst. Evol. Microbiol.">
        <title>The Global Catalogue of Microorganisms (GCM) 10K type strain sequencing project: providing services to taxonomists for standard genome sequencing and annotation.</title>
        <authorList>
            <consortium name="The Broad Institute Genomics Platform"/>
            <consortium name="The Broad Institute Genome Sequencing Center for Infectious Disease"/>
            <person name="Wu L."/>
            <person name="Ma J."/>
        </authorList>
    </citation>
    <scope>NUCLEOTIDE SEQUENCE [LARGE SCALE GENOMIC DNA]</scope>
    <source>
        <strain evidence="2 3">JCM 10696</strain>
    </source>
</reference>
<feature type="domain" description="T4 RNA ligase 1-like N-terminal" evidence="1">
    <location>
        <begin position="61"/>
        <end position="184"/>
    </location>
</feature>
<dbReference type="Pfam" id="PF09511">
    <property type="entry name" value="RNA_lig_T4_1"/>
    <property type="match status" value="1"/>
</dbReference>
<keyword evidence="3" id="KW-1185">Reference proteome</keyword>
<organism evidence="2 3">
    <name type="scientific">Actinocorallia libanotica</name>
    <dbReference type="NCBI Taxonomy" id="46162"/>
    <lineage>
        <taxon>Bacteria</taxon>
        <taxon>Bacillati</taxon>
        <taxon>Actinomycetota</taxon>
        <taxon>Actinomycetes</taxon>
        <taxon>Streptosporangiales</taxon>
        <taxon>Thermomonosporaceae</taxon>
        <taxon>Actinocorallia</taxon>
    </lineage>
</organism>
<name>A0ABN1RSF1_9ACTN</name>
<dbReference type="InterPro" id="IPR019039">
    <property type="entry name" value="T4-Rnl1-like_N"/>
</dbReference>
<accession>A0ABN1RSF1</accession>
<gene>
    <name evidence="2" type="ORF">GCM10009550_57120</name>
</gene>
<evidence type="ECO:0000313" key="2">
    <source>
        <dbReference type="EMBL" id="GAA0962701.1"/>
    </source>
</evidence>